<evidence type="ECO:0000256" key="1">
    <source>
        <dbReference type="SAM" id="MobiDB-lite"/>
    </source>
</evidence>
<feature type="compositionally biased region" description="Polar residues" evidence="1">
    <location>
        <begin position="1"/>
        <end position="39"/>
    </location>
</feature>
<sequence length="114" mass="12963">MSNSSQGSLNSKEMKSARTSAEGLSTDGNYNTNNSSTDLSESDRIISDLSDQLHTLQLNEKRMRVQLADLLDNHNQLVKYYEELHEELHACHGHDKEYLNRKLSEIRKLIGSSK</sequence>
<dbReference type="EMBL" id="MK072490">
    <property type="protein sequence ID" value="AYV85975.1"/>
    <property type="molecule type" value="Genomic_DNA"/>
</dbReference>
<proteinExistence type="predicted"/>
<name>A0A3G5AFH8_9VIRU</name>
<organism evidence="2">
    <name type="scientific">Solivirus sp</name>
    <dbReference type="NCBI Taxonomy" id="2487772"/>
    <lineage>
        <taxon>Viruses</taxon>
        <taxon>Pithoviruses</taxon>
    </lineage>
</organism>
<feature type="region of interest" description="Disordered" evidence="1">
    <location>
        <begin position="1"/>
        <end position="41"/>
    </location>
</feature>
<protein>
    <submittedName>
        <fullName evidence="2">Uncharacterized protein</fullName>
    </submittedName>
</protein>
<evidence type="ECO:0000313" key="2">
    <source>
        <dbReference type="EMBL" id="AYV85975.1"/>
    </source>
</evidence>
<accession>A0A3G5AFH8</accession>
<reference evidence="2" key="1">
    <citation type="submission" date="2018-10" db="EMBL/GenBank/DDBJ databases">
        <title>Hidden diversity of soil giant viruses.</title>
        <authorList>
            <person name="Schulz F."/>
            <person name="Alteio L."/>
            <person name="Goudeau D."/>
            <person name="Ryan E.M."/>
            <person name="Malmstrom R.R."/>
            <person name="Blanchard J."/>
            <person name="Woyke T."/>
        </authorList>
    </citation>
    <scope>NUCLEOTIDE SEQUENCE</scope>
    <source>
        <strain evidence="2">SOV1</strain>
    </source>
</reference>
<gene>
    <name evidence="2" type="ORF">Solivirus2_46</name>
</gene>